<evidence type="ECO:0000256" key="4">
    <source>
        <dbReference type="ARBA" id="ARBA00022692"/>
    </source>
</evidence>
<dbReference type="InParanoid" id="A0A165NRK3"/>
<feature type="region of interest" description="Disordered" evidence="10">
    <location>
        <begin position="1"/>
        <end position="58"/>
    </location>
</feature>
<keyword evidence="8" id="KW-0811">Translocation</keyword>
<dbReference type="InterPro" id="IPR030671">
    <property type="entry name" value="Sec61-beta/Sbh"/>
</dbReference>
<dbReference type="FunCoup" id="A0A165NRK3">
    <property type="interactions" value="247"/>
</dbReference>
<evidence type="ECO:0000256" key="2">
    <source>
        <dbReference type="ARBA" id="ARBA00006103"/>
    </source>
</evidence>
<dbReference type="Pfam" id="PF03911">
    <property type="entry name" value="Sec61_beta"/>
    <property type="match status" value="1"/>
</dbReference>
<keyword evidence="3" id="KW-0813">Transport</keyword>
<gene>
    <name evidence="12" type="ORF">EXIGLDRAFT_666658</name>
</gene>
<dbReference type="GO" id="GO:0005784">
    <property type="term" value="C:Sec61 translocon complex"/>
    <property type="evidence" value="ECO:0007669"/>
    <property type="project" value="InterPro"/>
</dbReference>
<proteinExistence type="inferred from homology"/>
<reference evidence="12 13" key="1">
    <citation type="journal article" date="2016" name="Mol. Biol. Evol.">
        <title>Comparative Genomics of Early-Diverging Mushroom-Forming Fungi Provides Insights into the Origins of Lignocellulose Decay Capabilities.</title>
        <authorList>
            <person name="Nagy L.G."/>
            <person name="Riley R."/>
            <person name="Tritt A."/>
            <person name="Adam C."/>
            <person name="Daum C."/>
            <person name="Floudas D."/>
            <person name="Sun H."/>
            <person name="Yadav J.S."/>
            <person name="Pangilinan J."/>
            <person name="Larsson K.H."/>
            <person name="Matsuura K."/>
            <person name="Barry K."/>
            <person name="Labutti K."/>
            <person name="Kuo R."/>
            <person name="Ohm R.A."/>
            <person name="Bhattacharya S.S."/>
            <person name="Shirouzu T."/>
            <person name="Yoshinaga Y."/>
            <person name="Martin F.M."/>
            <person name="Grigoriev I.V."/>
            <person name="Hibbett D.S."/>
        </authorList>
    </citation>
    <scope>NUCLEOTIDE SEQUENCE [LARGE SCALE GENOMIC DNA]</scope>
    <source>
        <strain evidence="12 13">HHB12029</strain>
    </source>
</reference>
<evidence type="ECO:0000256" key="9">
    <source>
        <dbReference type="ARBA" id="ARBA00023136"/>
    </source>
</evidence>
<feature type="transmembrane region" description="Helical" evidence="11">
    <location>
        <begin position="75"/>
        <end position="93"/>
    </location>
</feature>
<evidence type="ECO:0000256" key="10">
    <source>
        <dbReference type="SAM" id="MobiDB-lite"/>
    </source>
</evidence>
<evidence type="ECO:0000256" key="11">
    <source>
        <dbReference type="SAM" id="Phobius"/>
    </source>
</evidence>
<evidence type="ECO:0000256" key="1">
    <source>
        <dbReference type="ARBA" id="ARBA00004389"/>
    </source>
</evidence>
<dbReference type="STRING" id="1314781.A0A165NRK3"/>
<protein>
    <submittedName>
        <fullName evidence="12">Pre protein translocase Sec Sec61-beta subunit</fullName>
    </submittedName>
</protein>
<keyword evidence="5" id="KW-0256">Endoplasmic reticulum</keyword>
<dbReference type="OrthoDB" id="5401193at2759"/>
<organism evidence="12 13">
    <name type="scientific">Exidia glandulosa HHB12029</name>
    <dbReference type="NCBI Taxonomy" id="1314781"/>
    <lineage>
        <taxon>Eukaryota</taxon>
        <taxon>Fungi</taxon>
        <taxon>Dikarya</taxon>
        <taxon>Basidiomycota</taxon>
        <taxon>Agaricomycotina</taxon>
        <taxon>Agaricomycetes</taxon>
        <taxon>Auriculariales</taxon>
        <taxon>Exidiaceae</taxon>
        <taxon>Exidia</taxon>
    </lineage>
</organism>
<keyword evidence="9 11" id="KW-0472">Membrane</keyword>
<dbReference type="AlphaFoldDB" id="A0A165NRK3"/>
<evidence type="ECO:0000313" key="13">
    <source>
        <dbReference type="Proteomes" id="UP000077266"/>
    </source>
</evidence>
<comment type="similarity">
    <text evidence="2">Belongs to the SEC61-beta family.</text>
</comment>
<evidence type="ECO:0000256" key="5">
    <source>
        <dbReference type="ARBA" id="ARBA00022824"/>
    </source>
</evidence>
<name>A0A165NRK3_EXIGL</name>
<evidence type="ECO:0000256" key="3">
    <source>
        <dbReference type="ARBA" id="ARBA00022448"/>
    </source>
</evidence>
<evidence type="ECO:0000256" key="8">
    <source>
        <dbReference type="ARBA" id="ARBA00023010"/>
    </source>
</evidence>
<evidence type="ECO:0000256" key="6">
    <source>
        <dbReference type="ARBA" id="ARBA00022927"/>
    </source>
</evidence>
<dbReference type="InterPro" id="IPR016482">
    <property type="entry name" value="SecG/Sec61-beta/Sbh"/>
</dbReference>
<accession>A0A165NRK3</accession>
<keyword evidence="4 11" id="KW-0812">Transmembrane</keyword>
<evidence type="ECO:0000256" key="7">
    <source>
        <dbReference type="ARBA" id="ARBA00022989"/>
    </source>
</evidence>
<dbReference type="EMBL" id="KV425896">
    <property type="protein sequence ID" value="KZW01117.1"/>
    <property type="molecule type" value="Genomic_DNA"/>
</dbReference>
<dbReference type="GO" id="GO:0006886">
    <property type="term" value="P:intracellular protein transport"/>
    <property type="evidence" value="ECO:0007669"/>
    <property type="project" value="InterPro"/>
</dbReference>
<keyword evidence="7 11" id="KW-1133">Transmembrane helix</keyword>
<keyword evidence="6" id="KW-0653">Protein transport</keyword>
<dbReference type="Proteomes" id="UP000077266">
    <property type="component" value="Unassembled WGS sequence"/>
</dbReference>
<sequence length="103" mass="10706">MSDSDSAGPGPVVARPSGTTTAAAQRPVGTAQIRRRATAQADKPNSTRAAGAGGSSNTMLKLYTDDSPGLRVDPFIVLVLSLSFIGSIFFLHISAKIIRSFSK</sequence>
<comment type="subcellular location">
    <subcellularLocation>
        <location evidence="1">Endoplasmic reticulum membrane</location>
        <topology evidence="1">Single-pass membrane protein</topology>
    </subcellularLocation>
</comment>
<keyword evidence="13" id="KW-1185">Reference proteome</keyword>
<evidence type="ECO:0000313" key="12">
    <source>
        <dbReference type="EMBL" id="KZW01117.1"/>
    </source>
</evidence>
<dbReference type="PANTHER" id="PTHR13509">
    <property type="entry name" value="SEC61 SUBUNIT BETA"/>
    <property type="match status" value="1"/>
</dbReference>